<dbReference type="RefSeq" id="WP_375733825.1">
    <property type="nucleotide sequence ID" value="NZ_JBCGDC010000019.1"/>
</dbReference>
<dbReference type="Pfam" id="PF04199">
    <property type="entry name" value="Cyclase"/>
    <property type="match status" value="1"/>
</dbReference>
<dbReference type="EMBL" id="JBCGDC010000019">
    <property type="protein sequence ID" value="MFB6393268.1"/>
    <property type="molecule type" value="Genomic_DNA"/>
</dbReference>
<evidence type="ECO:0000313" key="2">
    <source>
        <dbReference type="Proteomes" id="UP001582793"/>
    </source>
</evidence>
<sequence>MADDGAARTPGGERAGLPTYAQLRDRQGAPAGSSWGLFGDADELGTVALLTPQRVLAAARTVRRGAVFRLDLPIDAFDPPLASSRGVPRHTIFQRDPNHRDDLVDGLYLQATSQVDGLRHFRHWEHGFYNGVADDRVREGSPDLGIQRWAEHGIVGRGVLVDLPRYLRSLDDDWDPAGWRAFTVGELEGALAYQGVALRDGDILLLRTGWLATVLAHDVDRRRAFAAAPTSPGLEQSEEMLAWLWDHRLAMVASDNMAVEALPPATDSPFVSGREAAGERGPHTGLMHRALIPLLGFALGELWDLDALAADCAADGVWETLLVVTPLHVVGGVGSPANVVAVK</sequence>
<keyword evidence="2" id="KW-1185">Reference proteome</keyword>
<gene>
    <name evidence="1" type="ORF">AAFH96_09125</name>
</gene>
<name>A0ABV5CMP0_9ACTN</name>
<dbReference type="InterPro" id="IPR007325">
    <property type="entry name" value="KFase/CYL"/>
</dbReference>
<accession>A0ABV5CMP0</accession>
<dbReference type="PANTHER" id="PTHR34861:SF10">
    <property type="entry name" value="CYCLASE"/>
    <property type="match status" value="1"/>
</dbReference>
<dbReference type="InterPro" id="IPR037175">
    <property type="entry name" value="KFase_sf"/>
</dbReference>
<protein>
    <submittedName>
        <fullName evidence="1">Cyclase family protein</fullName>
    </submittedName>
</protein>
<dbReference type="SUPFAM" id="SSF102198">
    <property type="entry name" value="Putative cyclase"/>
    <property type="match status" value="1"/>
</dbReference>
<proteinExistence type="predicted"/>
<dbReference type="Gene3D" id="3.50.30.50">
    <property type="entry name" value="Putative cyclase"/>
    <property type="match status" value="1"/>
</dbReference>
<reference evidence="1 2" key="1">
    <citation type="submission" date="2024-04" db="EMBL/GenBank/DDBJ databases">
        <title>Polymorphospora sp. isolated from Baiyangdian Lake in Xiong'an New Area.</title>
        <authorList>
            <person name="Zhang X."/>
            <person name="Liu J."/>
        </authorList>
    </citation>
    <scope>NUCLEOTIDE SEQUENCE [LARGE SCALE GENOMIC DNA]</scope>
    <source>
        <strain evidence="1 2">2-325</strain>
    </source>
</reference>
<comment type="caution">
    <text evidence="1">The sequence shown here is derived from an EMBL/GenBank/DDBJ whole genome shotgun (WGS) entry which is preliminary data.</text>
</comment>
<dbReference type="Proteomes" id="UP001582793">
    <property type="component" value="Unassembled WGS sequence"/>
</dbReference>
<evidence type="ECO:0000313" key="1">
    <source>
        <dbReference type="EMBL" id="MFB6393268.1"/>
    </source>
</evidence>
<dbReference type="PANTHER" id="PTHR34861">
    <property type="match status" value="1"/>
</dbReference>
<organism evidence="1 2">
    <name type="scientific">Polymorphospora lycopeni</name>
    <dbReference type="NCBI Taxonomy" id="3140240"/>
    <lineage>
        <taxon>Bacteria</taxon>
        <taxon>Bacillati</taxon>
        <taxon>Actinomycetota</taxon>
        <taxon>Actinomycetes</taxon>
        <taxon>Micromonosporales</taxon>
        <taxon>Micromonosporaceae</taxon>
        <taxon>Polymorphospora</taxon>
    </lineage>
</organism>